<reference evidence="2 3" key="1">
    <citation type="submission" date="2012-06" db="EMBL/GenBank/DDBJ databases">
        <title>Complete sequence of Thiocystis violascens DSM 198.</title>
        <authorList>
            <consortium name="US DOE Joint Genome Institute"/>
            <person name="Lucas S."/>
            <person name="Han J."/>
            <person name="Lapidus A."/>
            <person name="Cheng J.-F."/>
            <person name="Goodwin L."/>
            <person name="Pitluck S."/>
            <person name="Peters L."/>
            <person name="Ovchinnikova G."/>
            <person name="Teshima H."/>
            <person name="Detter J.C."/>
            <person name="Han C."/>
            <person name="Tapia R."/>
            <person name="Land M."/>
            <person name="Hauser L."/>
            <person name="Kyrpides N."/>
            <person name="Ivanova N."/>
            <person name="Pagani I."/>
            <person name="Vogl K."/>
            <person name="Liu Z."/>
            <person name="Frigaard N.-U."/>
            <person name="Bryant D."/>
            <person name="Woyke T."/>
        </authorList>
    </citation>
    <scope>NUCLEOTIDE SEQUENCE [LARGE SCALE GENOMIC DNA]</scope>
    <source>
        <strain evidence="3">ATCC 17096 / DSM 198 / 6111</strain>
    </source>
</reference>
<proteinExistence type="predicted"/>
<evidence type="ECO:0000259" key="1">
    <source>
        <dbReference type="Pfam" id="PF13511"/>
    </source>
</evidence>
<evidence type="ECO:0000313" key="3">
    <source>
        <dbReference type="Proteomes" id="UP000006062"/>
    </source>
</evidence>
<name>I3YDZ0_THIV6</name>
<dbReference type="EMBL" id="CP003154">
    <property type="protein sequence ID" value="AFL75208.1"/>
    <property type="molecule type" value="Genomic_DNA"/>
</dbReference>
<organism evidence="2 3">
    <name type="scientific">Thiocystis violascens (strain ATCC 17096 / DSM 198 / 6111)</name>
    <name type="common">Chromatium violascens</name>
    <dbReference type="NCBI Taxonomy" id="765911"/>
    <lineage>
        <taxon>Bacteria</taxon>
        <taxon>Pseudomonadati</taxon>
        <taxon>Pseudomonadota</taxon>
        <taxon>Gammaproteobacteria</taxon>
        <taxon>Chromatiales</taxon>
        <taxon>Chromatiaceae</taxon>
        <taxon>Thiocystis</taxon>
    </lineage>
</organism>
<dbReference type="InterPro" id="IPR025392">
    <property type="entry name" value="DUF4124"/>
</dbReference>
<accession>I3YDZ0</accession>
<dbReference type="Proteomes" id="UP000006062">
    <property type="component" value="Chromosome"/>
</dbReference>
<dbReference type="KEGG" id="tvi:Thivi_3335"/>
<dbReference type="HOGENOM" id="CLU_058433_0_0_6"/>
<evidence type="ECO:0000313" key="2">
    <source>
        <dbReference type="EMBL" id="AFL75208.1"/>
    </source>
</evidence>
<dbReference type="STRING" id="765911.Thivi_3335"/>
<dbReference type="Pfam" id="PF13511">
    <property type="entry name" value="DUF4124"/>
    <property type="match status" value="1"/>
</dbReference>
<feature type="domain" description="DUF4124" evidence="1">
    <location>
        <begin position="41"/>
        <end position="74"/>
    </location>
</feature>
<sequence>MVREMAGRPCRASPWPIFFMLGLLCVGSCPGAGWWMSLGYADSSTYRWVDESGNVHYADRIPPAQIDQGHIKLSEEGLRTEMIAPAPTEEEIRQAVELERLQKEEARRVEQDKVANQQLIQNFRTIEDLALAREGKVAAIEALGQTTRDRIRFELRRLRELHQKSAELERTAKTVPAQFQEDIASAEQLLRDGYSTILEHEFLKESIRQDFDGILARYRRLRQLPESADTSRKRAAGLRLNNLVSCHGSEQCAHAWERALAYVRDQAATKEEITGPGLLIAAQRDEREDRLLTLVWIQKTPQEPVYLYLDLECKNRLTANLTCTNPSALAIRDGFRAAVDPQAD</sequence>
<protein>
    <recommendedName>
        <fullName evidence="1">DUF4124 domain-containing protein</fullName>
    </recommendedName>
</protein>
<gene>
    <name evidence="2" type="ordered locus">Thivi_3335</name>
</gene>
<dbReference type="AlphaFoldDB" id="I3YDZ0"/>
<dbReference type="eggNOG" id="COG2433">
    <property type="taxonomic scope" value="Bacteria"/>
</dbReference>
<keyword evidence="3" id="KW-1185">Reference proteome</keyword>